<sequence>MTKKYDRKDPAFSSTLLLPPTHDVTTRLMSPQQRASLLKKSGITNIKADVLAEALKLAAIGDDPESLAPVLLKTAREMQDDQLGRFAFYPEDYNYLAAALGSMPARYEDWFYDLGGLHITPGVTTIFADTGAGKTTMADLLVFNLIDAFKGDASKVMRIKYGESGSDLETFLRFSELAEALPEQLPPIIVIDSVRLQTFDMGGASRSLSISNQLFRWLTEIDVFAVGAGVSVVLVMNPLAGEEDKIAQFRGDVESSVMSVINLKDWHSGSFKHRGPANGRIETAFTLPGEIVQHAVSTNLVLDDVTADAATSTVIKAATTTTTSTRTTYGRARAKSV</sequence>
<dbReference type="Pfam" id="PF11602">
    <property type="entry name" value="NTPase_P4"/>
    <property type="match status" value="1"/>
</dbReference>
<name>A0A9E6X5Y9_9VIRU</name>
<evidence type="ECO:0000313" key="2">
    <source>
        <dbReference type="Proteomes" id="UP001054874"/>
    </source>
</evidence>
<dbReference type="SUPFAM" id="SSF52540">
    <property type="entry name" value="P-loop containing nucleoside triphosphate hydrolases"/>
    <property type="match status" value="1"/>
</dbReference>
<dbReference type="Gene3D" id="3.40.50.300">
    <property type="entry name" value="P-loop containing nucleotide triphosphate hydrolases"/>
    <property type="match status" value="1"/>
</dbReference>
<dbReference type="GO" id="GO:0019072">
    <property type="term" value="P:viral genome packaging"/>
    <property type="evidence" value="ECO:0007669"/>
    <property type="project" value="InterPro"/>
</dbReference>
<organism evidence="1 2">
    <name type="scientific">Acinetobacter phage CAP7</name>
    <dbReference type="NCBI Taxonomy" id="2822590"/>
    <lineage>
        <taxon>Viruses</taxon>
        <taxon>Riboviria</taxon>
        <taxon>Orthornavirae</taxon>
        <taxon>Duplornaviricota</taxon>
        <taxon>Vidaverviricetes</taxon>
        <taxon>Mindivirales</taxon>
        <taxon>Cystoviridae</taxon>
        <taxon>Zetacystovirus</taxon>
        <taxon>Zetacystovirus CAP</taxon>
    </lineage>
</organism>
<reference evidence="1 2" key="1">
    <citation type="journal article" date="2021" name="Viruses">
        <title>RNA and Sugars, Unique Properties of Bacteriophages Infecting Multidrug Resistant Acinetobacter radioresistens Strain LH6.</title>
        <authorList>
            <person name="Crippen C.S."/>
            <person name="Zhou B."/>
            <person name="Andresen S."/>
            <person name="Patry R.T."/>
            <person name="Muszynski A."/>
            <person name="Parker C.T."/>
            <person name="Cooper K.K."/>
            <person name="Szymanski C.M."/>
        </authorList>
    </citation>
    <scope>NUCLEOTIDE SEQUENCE [LARGE SCALE GENOMIC DNA]</scope>
    <source>
        <strain evidence="1 2">CAP7</strain>
    </source>
</reference>
<dbReference type="InterPro" id="IPR020973">
    <property type="entry name" value="Packaging_enz_P4"/>
</dbReference>
<dbReference type="InterPro" id="IPR027417">
    <property type="entry name" value="P-loop_NTPase"/>
</dbReference>
<protein>
    <submittedName>
        <fullName evidence="1">ATPase</fullName>
    </submittedName>
</protein>
<evidence type="ECO:0000313" key="1">
    <source>
        <dbReference type="EMBL" id="UBF42575.1"/>
    </source>
</evidence>
<keyword evidence="2" id="KW-1185">Reference proteome</keyword>
<dbReference type="EMBL" id="MZ558516">
    <property type="protein sequence ID" value="UBF42575.1"/>
    <property type="molecule type" value="Genomic_RNA"/>
</dbReference>
<proteinExistence type="predicted"/>
<dbReference type="Proteomes" id="UP001054874">
    <property type="component" value="Genome"/>
</dbReference>
<accession>A0A9E6X5Y9</accession>